<accession>A0ABT3Z7S7</accession>
<dbReference type="RefSeq" id="WP_267653407.1">
    <property type="nucleotide sequence ID" value="NZ_JAOVZR010000001.1"/>
</dbReference>
<name>A0ABT3Z7S7_9HYPH</name>
<evidence type="ECO:0000313" key="1">
    <source>
        <dbReference type="EMBL" id="MCY0147812.1"/>
    </source>
</evidence>
<sequence>MQYTVIETILPGTVMERQVFDNLEDALKHADISIYSGPSAVEISVVDELGVKHLERVLNANRT</sequence>
<protein>
    <submittedName>
        <fullName evidence="1">Uncharacterized protein</fullName>
    </submittedName>
</protein>
<gene>
    <name evidence="1" type="ORF">OEG84_08805</name>
</gene>
<comment type="caution">
    <text evidence="1">The sequence shown here is derived from an EMBL/GenBank/DDBJ whole genome shotgun (WGS) entry which is preliminary data.</text>
</comment>
<evidence type="ECO:0000313" key="2">
    <source>
        <dbReference type="Proteomes" id="UP001073227"/>
    </source>
</evidence>
<keyword evidence="2" id="KW-1185">Reference proteome</keyword>
<reference evidence="1" key="1">
    <citation type="submission" date="2022-10" db="EMBL/GenBank/DDBJ databases">
        <title>Hoeflea sp. G2-23, isolated from marine algae.</title>
        <authorList>
            <person name="Kristyanto S."/>
            <person name="Kim J.M."/>
            <person name="Jeon C.O."/>
        </authorList>
    </citation>
    <scope>NUCLEOTIDE SEQUENCE</scope>
    <source>
        <strain evidence="1">G2-23</strain>
    </source>
</reference>
<dbReference type="EMBL" id="JAOVZR010000001">
    <property type="protein sequence ID" value="MCY0147812.1"/>
    <property type="molecule type" value="Genomic_DNA"/>
</dbReference>
<proteinExistence type="predicted"/>
<organism evidence="1 2">
    <name type="scientific">Hoeflea algicola</name>
    <dbReference type="NCBI Taxonomy" id="2983763"/>
    <lineage>
        <taxon>Bacteria</taxon>
        <taxon>Pseudomonadati</taxon>
        <taxon>Pseudomonadota</taxon>
        <taxon>Alphaproteobacteria</taxon>
        <taxon>Hyphomicrobiales</taxon>
        <taxon>Rhizobiaceae</taxon>
        <taxon>Hoeflea</taxon>
    </lineage>
</organism>
<dbReference type="Proteomes" id="UP001073227">
    <property type="component" value="Unassembled WGS sequence"/>
</dbReference>